<proteinExistence type="predicted"/>
<comment type="caution">
    <text evidence="1">The sequence shown here is derived from an EMBL/GenBank/DDBJ whole genome shotgun (WGS) entry which is preliminary data.</text>
</comment>
<evidence type="ECO:0000313" key="1">
    <source>
        <dbReference type="EMBL" id="GIJ11580.1"/>
    </source>
</evidence>
<protein>
    <submittedName>
        <fullName evidence="1">Uncharacterized protein</fullName>
    </submittedName>
</protein>
<keyword evidence="2" id="KW-1185">Reference proteome</keyword>
<evidence type="ECO:0000313" key="2">
    <source>
        <dbReference type="Proteomes" id="UP000647017"/>
    </source>
</evidence>
<dbReference type="Proteomes" id="UP000647017">
    <property type="component" value="Unassembled WGS sequence"/>
</dbReference>
<name>A0ABQ4I121_9ACTN</name>
<gene>
    <name evidence="1" type="ORF">Van01_47940</name>
</gene>
<accession>A0ABQ4I121</accession>
<dbReference type="EMBL" id="BOOZ01000034">
    <property type="protein sequence ID" value="GIJ11580.1"/>
    <property type="molecule type" value="Genomic_DNA"/>
</dbReference>
<reference evidence="1 2" key="1">
    <citation type="submission" date="2021-01" db="EMBL/GenBank/DDBJ databases">
        <title>Whole genome shotgun sequence of Verrucosispora andamanensis NBRC 109075.</title>
        <authorList>
            <person name="Komaki H."/>
            <person name="Tamura T."/>
        </authorList>
    </citation>
    <scope>NUCLEOTIDE SEQUENCE [LARGE SCALE GENOMIC DNA]</scope>
    <source>
        <strain evidence="1 2">NBRC 109075</strain>
    </source>
</reference>
<sequence>MSAEQGIGSVEVADLPEIEVDSTPELLVLVAENDIPIGWAVVLPEGDFWLIRKSTRSLTRGSSLATLTTFWAAVLRCDVGRPRLAGPPSAGVRD</sequence>
<dbReference type="RefSeq" id="WP_204011822.1">
    <property type="nucleotide sequence ID" value="NZ_BOOZ01000034.1"/>
</dbReference>
<organism evidence="1 2">
    <name type="scientific">Micromonospora andamanensis</name>
    <dbReference type="NCBI Taxonomy" id="1287068"/>
    <lineage>
        <taxon>Bacteria</taxon>
        <taxon>Bacillati</taxon>
        <taxon>Actinomycetota</taxon>
        <taxon>Actinomycetes</taxon>
        <taxon>Micromonosporales</taxon>
        <taxon>Micromonosporaceae</taxon>
        <taxon>Micromonospora</taxon>
    </lineage>
</organism>